<sequence length="273" mass="32160">MPPLEIKKSQIDELINRINSLERQNAELLSNNNELTLFANHLKQDQGLNIDLRFQLEKKDKQIYDLIQENKELAFMLNEASNSKKDPNQDYREHKLKEEIARLKHINIELTEKSTIPHRPKEIERERSKSRKRSCSSNKIITSISNYLKCQNSDIMPRLHKLKQCEKLQIRLEQLLKVLAPQNTMISTKDIWKYIRKVIEEYLVIKKKLDGGDFTRKIALMLGINEADSYEEVRKICEERKNVNTLISKIKKMLSLSPHATLREVEDTIDEKL</sequence>
<dbReference type="Proteomes" id="UP000187209">
    <property type="component" value="Unassembled WGS sequence"/>
</dbReference>
<keyword evidence="1" id="KW-0175">Coiled coil</keyword>
<dbReference type="OrthoDB" id="294351at2759"/>
<reference evidence="2 3" key="1">
    <citation type="submission" date="2016-11" db="EMBL/GenBank/DDBJ databases">
        <title>The macronuclear genome of Stentor coeruleus: a giant cell with tiny introns.</title>
        <authorList>
            <person name="Slabodnick M."/>
            <person name="Ruby J.G."/>
            <person name="Reiff S.B."/>
            <person name="Swart E.C."/>
            <person name="Gosai S."/>
            <person name="Prabakaran S."/>
            <person name="Witkowska E."/>
            <person name="Larue G.E."/>
            <person name="Fisher S."/>
            <person name="Freeman R.M."/>
            <person name="Gunawardena J."/>
            <person name="Chu W."/>
            <person name="Stover N.A."/>
            <person name="Gregory B.D."/>
            <person name="Nowacki M."/>
            <person name="Derisi J."/>
            <person name="Roy S.W."/>
            <person name="Marshall W.F."/>
            <person name="Sood P."/>
        </authorList>
    </citation>
    <scope>NUCLEOTIDE SEQUENCE [LARGE SCALE GENOMIC DNA]</scope>
    <source>
        <strain evidence="2">WM001</strain>
    </source>
</reference>
<accession>A0A1R2BH47</accession>
<organism evidence="2 3">
    <name type="scientific">Stentor coeruleus</name>
    <dbReference type="NCBI Taxonomy" id="5963"/>
    <lineage>
        <taxon>Eukaryota</taxon>
        <taxon>Sar</taxon>
        <taxon>Alveolata</taxon>
        <taxon>Ciliophora</taxon>
        <taxon>Postciliodesmatophora</taxon>
        <taxon>Heterotrichea</taxon>
        <taxon>Heterotrichida</taxon>
        <taxon>Stentoridae</taxon>
        <taxon>Stentor</taxon>
    </lineage>
</organism>
<gene>
    <name evidence="2" type="ORF">SteCoe_24664</name>
</gene>
<dbReference type="EMBL" id="MPUH01000654">
    <property type="protein sequence ID" value="OMJ76059.1"/>
    <property type="molecule type" value="Genomic_DNA"/>
</dbReference>
<evidence type="ECO:0000256" key="1">
    <source>
        <dbReference type="SAM" id="Coils"/>
    </source>
</evidence>
<feature type="coiled-coil region" evidence="1">
    <location>
        <begin position="4"/>
        <end position="31"/>
    </location>
</feature>
<evidence type="ECO:0000313" key="2">
    <source>
        <dbReference type="EMBL" id="OMJ76059.1"/>
    </source>
</evidence>
<dbReference type="AlphaFoldDB" id="A0A1R2BH47"/>
<evidence type="ECO:0000313" key="3">
    <source>
        <dbReference type="Proteomes" id="UP000187209"/>
    </source>
</evidence>
<name>A0A1R2BH47_9CILI</name>
<proteinExistence type="predicted"/>
<keyword evidence="3" id="KW-1185">Reference proteome</keyword>
<comment type="caution">
    <text evidence="2">The sequence shown here is derived from an EMBL/GenBank/DDBJ whole genome shotgun (WGS) entry which is preliminary data.</text>
</comment>
<protein>
    <submittedName>
        <fullName evidence="2">Uncharacterized protein</fullName>
    </submittedName>
</protein>